<dbReference type="RefSeq" id="WP_144911417.1">
    <property type="nucleotide sequence ID" value="NZ_VLLI01000004.1"/>
</dbReference>
<protein>
    <submittedName>
        <fullName evidence="5">Methyltransferase family protein</fullName>
    </submittedName>
</protein>
<dbReference type="Pfam" id="PF08241">
    <property type="entry name" value="Methyltransf_11"/>
    <property type="match status" value="1"/>
</dbReference>
<dbReference type="GO" id="GO:0008757">
    <property type="term" value="F:S-adenosylmethionine-dependent methyltransferase activity"/>
    <property type="evidence" value="ECO:0007669"/>
    <property type="project" value="InterPro"/>
</dbReference>
<dbReference type="GO" id="GO:0032259">
    <property type="term" value="P:methylation"/>
    <property type="evidence" value="ECO:0007669"/>
    <property type="project" value="UniProtKB-KW"/>
</dbReference>
<evidence type="ECO:0000259" key="4">
    <source>
        <dbReference type="Pfam" id="PF08241"/>
    </source>
</evidence>
<keyword evidence="2 5" id="KW-0489">Methyltransferase</keyword>
<comment type="caution">
    <text evidence="5">The sequence shown here is derived from an EMBL/GenBank/DDBJ whole genome shotgun (WGS) entry which is preliminary data.</text>
</comment>
<name>A0A562U7D6_9SPHI</name>
<evidence type="ECO:0000256" key="1">
    <source>
        <dbReference type="ARBA" id="ARBA00008361"/>
    </source>
</evidence>
<proteinExistence type="inferred from homology"/>
<dbReference type="EMBL" id="VLLI01000004">
    <property type="protein sequence ID" value="TWJ01449.1"/>
    <property type="molecule type" value="Genomic_DNA"/>
</dbReference>
<dbReference type="InterPro" id="IPR029063">
    <property type="entry name" value="SAM-dependent_MTases_sf"/>
</dbReference>
<accession>A0A562U7D6</accession>
<evidence type="ECO:0000256" key="3">
    <source>
        <dbReference type="ARBA" id="ARBA00022679"/>
    </source>
</evidence>
<dbReference type="Proteomes" id="UP000317010">
    <property type="component" value="Unassembled WGS sequence"/>
</dbReference>
<sequence length="253" mass="28719">MISDPTKRFTDRVDNYVKYRPNYPDEVISYLQKECGLTSNSVIADVGAGTGIFTGLLLNKGYKVYAVEPNEAMLQAAIDQYGNNSQFIPVNGTAEATTLPINTIDLIVCAQAFHWFNEEKTAVEFKRILKTGVKAALVWNNRLPDADEFSKAYENLLKQDAIDYNKVNHRKIGEINFKRFFKDGNYSVTKFPNEQVFDLDGLFGRTFSSSYVPAEGSEEGGKFRTLLKDVFDRYNQNGQVSFHYQTEIYMGEV</sequence>
<keyword evidence="3 5" id="KW-0808">Transferase</keyword>
<comment type="similarity">
    <text evidence="1">Belongs to the methyltransferase superfamily.</text>
</comment>
<reference evidence="5 6" key="1">
    <citation type="submission" date="2019-07" db="EMBL/GenBank/DDBJ databases">
        <title>Genomic Encyclopedia of Archaeal and Bacterial Type Strains, Phase II (KMG-II): from individual species to whole genera.</title>
        <authorList>
            <person name="Goeker M."/>
        </authorList>
    </citation>
    <scope>NUCLEOTIDE SEQUENCE [LARGE SCALE GENOMIC DNA]</scope>
    <source>
        <strain evidence="5 6">ATCC BAA-1854</strain>
    </source>
</reference>
<keyword evidence="6" id="KW-1185">Reference proteome</keyword>
<evidence type="ECO:0000256" key="2">
    <source>
        <dbReference type="ARBA" id="ARBA00022603"/>
    </source>
</evidence>
<organism evidence="5 6">
    <name type="scientific">Mucilaginibacter frigoritolerans</name>
    <dbReference type="NCBI Taxonomy" id="652788"/>
    <lineage>
        <taxon>Bacteria</taxon>
        <taxon>Pseudomonadati</taxon>
        <taxon>Bacteroidota</taxon>
        <taxon>Sphingobacteriia</taxon>
        <taxon>Sphingobacteriales</taxon>
        <taxon>Sphingobacteriaceae</taxon>
        <taxon>Mucilaginibacter</taxon>
    </lineage>
</organism>
<evidence type="ECO:0000313" key="6">
    <source>
        <dbReference type="Proteomes" id="UP000317010"/>
    </source>
</evidence>
<dbReference type="InterPro" id="IPR013216">
    <property type="entry name" value="Methyltransf_11"/>
</dbReference>
<dbReference type="InterPro" id="IPR051052">
    <property type="entry name" value="Diverse_substrate_MTase"/>
</dbReference>
<dbReference type="Gene3D" id="3.40.50.150">
    <property type="entry name" value="Vaccinia Virus protein VP39"/>
    <property type="match status" value="1"/>
</dbReference>
<gene>
    <name evidence="5" type="ORF">JN11_01600</name>
</gene>
<evidence type="ECO:0000313" key="5">
    <source>
        <dbReference type="EMBL" id="TWJ01449.1"/>
    </source>
</evidence>
<dbReference type="OrthoDB" id="9797252at2"/>
<dbReference type="SUPFAM" id="SSF53335">
    <property type="entry name" value="S-adenosyl-L-methionine-dependent methyltransferases"/>
    <property type="match status" value="1"/>
</dbReference>
<dbReference type="CDD" id="cd02440">
    <property type="entry name" value="AdoMet_MTases"/>
    <property type="match status" value="1"/>
</dbReference>
<feature type="domain" description="Methyltransferase type 11" evidence="4">
    <location>
        <begin position="45"/>
        <end position="134"/>
    </location>
</feature>
<dbReference type="PANTHER" id="PTHR44942">
    <property type="entry name" value="METHYLTRANSF_11 DOMAIN-CONTAINING PROTEIN"/>
    <property type="match status" value="1"/>
</dbReference>
<dbReference type="AlphaFoldDB" id="A0A562U7D6"/>
<dbReference type="PANTHER" id="PTHR44942:SF4">
    <property type="entry name" value="METHYLTRANSFERASE TYPE 11 DOMAIN-CONTAINING PROTEIN"/>
    <property type="match status" value="1"/>
</dbReference>